<comment type="caution">
    <text evidence="2">The sequence shown here is derived from an EMBL/GenBank/DDBJ whole genome shotgun (WGS) entry which is preliminary data.</text>
</comment>
<evidence type="ECO:0000313" key="3">
    <source>
        <dbReference type="Proteomes" id="UP001596056"/>
    </source>
</evidence>
<evidence type="ECO:0000256" key="1">
    <source>
        <dbReference type="SAM" id="SignalP"/>
    </source>
</evidence>
<organism evidence="2 3">
    <name type="scientific">Rubellimicrobium aerolatum</name>
    <dbReference type="NCBI Taxonomy" id="490979"/>
    <lineage>
        <taxon>Bacteria</taxon>
        <taxon>Pseudomonadati</taxon>
        <taxon>Pseudomonadota</taxon>
        <taxon>Alphaproteobacteria</taxon>
        <taxon>Rhodobacterales</taxon>
        <taxon>Roseobacteraceae</taxon>
        <taxon>Rubellimicrobium</taxon>
    </lineage>
</organism>
<feature type="chain" id="PRO_5045457043" evidence="1">
    <location>
        <begin position="24"/>
        <end position="678"/>
    </location>
</feature>
<feature type="signal peptide" evidence="1">
    <location>
        <begin position="1"/>
        <end position="23"/>
    </location>
</feature>
<protein>
    <submittedName>
        <fullName evidence="2">Zinc dependent phospholipase C family protein</fullName>
    </submittedName>
</protein>
<dbReference type="EMBL" id="JBHSNA010000011">
    <property type="protein sequence ID" value="MFC5567161.1"/>
    <property type="molecule type" value="Genomic_DNA"/>
</dbReference>
<sequence length="678" mass="74659">MFRLAIMVSAFSSLFFAPSASYAWKPSTHVFLAEIAIRDALDDGMVVIEDLSTGQTRTYAVAPETLEALRLGMPQYRSGVLGPDAYPDIATGQQVIHPDGTETGVLGGSDAWLAQVWLGFAATPQERAFRLGYLTHAAGDMYGHTYINHFTGAPFTLSPLDNAIKHVVLESYIDKRLPIEDMGPEMFNASISGLENTIYRVMIDARPGTVLDTTLLPEGSPGVAYSVPRIFSTLRRDLDGEISDYYAHKEYLQRQIDECDVLDFSCSKVALGIELAGYVAANGLQTTYKEYWRDDIDDGLRAWPATSHAVALALFFNVARSADTAAADNILTNYVLRHLLSMAGAPDFVGLTAEVIGDIVEAITPEFLLEPLRQLKEDMLNALLKSAIGMTKEGLKAYLTRPDQYFDVVMSRGNGEHVTLATFNAQYLGLEDPGYQNPAETFDYRNLPAAYNSMVMSKLVLLAPNQINALVADLGGSERLETPNVMLGFARTLDGSTQWRNGMVLARDCAIYDRVLMALPGDGACRGVATPARAQPASSAREDAIRAVQDMWASWSLSNSQAMPFWQSHYADEVEYYGSLEESAEVVQLKEDFAERWPERLYRLRPQTVSVECVDDERCSVSGIVDWDVASDERNERSVGAAEFTVGLSFSGGSFEIFRESGKVINNDRMPLDEATPE</sequence>
<evidence type="ECO:0000313" key="2">
    <source>
        <dbReference type="EMBL" id="MFC5567161.1"/>
    </source>
</evidence>
<accession>A0ABW0SDZ4</accession>
<name>A0ABW0SDZ4_9RHOB</name>
<keyword evidence="3" id="KW-1185">Reference proteome</keyword>
<gene>
    <name evidence="2" type="ORF">ACFPOC_12170</name>
</gene>
<proteinExistence type="predicted"/>
<keyword evidence="1" id="KW-0732">Signal</keyword>
<dbReference type="Proteomes" id="UP001596056">
    <property type="component" value="Unassembled WGS sequence"/>
</dbReference>
<reference evidence="3" key="1">
    <citation type="journal article" date="2019" name="Int. J. Syst. Evol. Microbiol.">
        <title>The Global Catalogue of Microorganisms (GCM) 10K type strain sequencing project: providing services to taxonomists for standard genome sequencing and annotation.</title>
        <authorList>
            <consortium name="The Broad Institute Genomics Platform"/>
            <consortium name="The Broad Institute Genome Sequencing Center for Infectious Disease"/>
            <person name="Wu L."/>
            <person name="Ma J."/>
        </authorList>
    </citation>
    <scope>NUCLEOTIDE SEQUENCE [LARGE SCALE GENOMIC DNA]</scope>
    <source>
        <strain evidence="3">KACC 11588</strain>
    </source>
</reference>
<dbReference type="RefSeq" id="WP_209842079.1">
    <property type="nucleotide sequence ID" value="NZ_JAGGJP010000014.1"/>
</dbReference>